<name>A0A1R0KFP9_9PSEU</name>
<protein>
    <submittedName>
        <fullName evidence="1">Uncharacterized protein</fullName>
    </submittedName>
</protein>
<organism evidence="1 2">
    <name type="scientific">Amycolatopsis coloradensis</name>
    <dbReference type="NCBI Taxonomy" id="76021"/>
    <lineage>
        <taxon>Bacteria</taxon>
        <taxon>Bacillati</taxon>
        <taxon>Actinomycetota</taxon>
        <taxon>Actinomycetes</taxon>
        <taxon>Pseudonocardiales</taxon>
        <taxon>Pseudonocardiaceae</taxon>
        <taxon>Amycolatopsis</taxon>
    </lineage>
</organism>
<evidence type="ECO:0000313" key="1">
    <source>
        <dbReference type="EMBL" id="OLZ44279.1"/>
    </source>
</evidence>
<keyword evidence="2" id="KW-1185">Reference proteome</keyword>
<comment type="caution">
    <text evidence="1">The sequence shown here is derived from an EMBL/GenBank/DDBJ whole genome shotgun (WGS) entry which is preliminary data.</text>
</comment>
<accession>A0A1R0KFP9</accession>
<reference evidence="1 2" key="1">
    <citation type="submission" date="2016-01" db="EMBL/GenBank/DDBJ databases">
        <title>Amycolatopsis coloradensis genome sequencing and assembly.</title>
        <authorList>
            <person name="Mayilraj S."/>
        </authorList>
    </citation>
    <scope>NUCLEOTIDE SEQUENCE [LARGE SCALE GENOMIC DNA]</scope>
    <source>
        <strain evidence="1 2">DSM 44225</strain>
    </source>
</reference>
<gene>
    <name evidence="1" type="ORF">BS329_36990</name>
</gene>
<dbReference type="STRING" id="76021.BS329_36990"/>
<dbReference type="EMBL" id="MQUQ01000027">
    <property type="protein sequence ID" value="OLZ44279.1"/>
    <property type="molecule type" value="Genomic_DNA"/>
</dbReference>
<proteinExistence type="predicted"/>
<sequence>MRFVFLLRRDWRNTTPAWRTGVIRNPAPGAARRIRIDYYEFDLTAQLELHWTTPVPRTFRRALHRTAAPMRSGGP</sequence>
<dbReference type="AlphaFoldDB" id="A0A1R0KFP9"/>
<dbReference type="Proteomes" id="UP000187486">
    <property type="component" value="Unassembled WGS sequence"/>
</dbReference>
<evidence type="ECO:0000313" key="2">
    <source>
        <dbReference type="Proteomes" id="UP000187486"/>
    </source>
</evidence>